<dbReference type="PANTHER" id="PTHR35970:SF1">
    <property type="entry name" value="SODIUM CHANNEL AND CLATHRIN LINKER 1"/>
    <property type="match status" value="1"/>
</dbReference>
<dbReference type="WBParaSite" id="Smp_335570.2">
    <property type="protein sequence ID" value="Smp_335570.2"/>
    <property type="gene ID" value="Smp_335570"/>
</dbReference>
<feature type="coiled-coil region" evidence="1">
    <location>
        <begin position="237"/>
        <end position="297"/>
    </location>
</feature>
<feature type="coiled-coil region" evidence="1">
    <location>
        <begin position="26"/>
        <end position="93"/>
    </location>
</feature>
<dbReference type="GO" id="GO:0045162">
    <property type="term" value="P:clustering of voltage-gated sodium channels"/>
    <property type="evidence" value="ECO:0007669"/>
    <property type="project" value="InterPro"/>
</dbReference>
<dbReference type="ExpressionAtlas" id="A0A5K4F8N3">
    <property type="expression patterns" value="baseline"/>
</dbReference>
<organism evidence="2">
    <name type="scientific">Schistosoma mansoni</name>
    <name type="common">Blood fluke</name>
    <dbReference type="NCBI Taxonomy" id="6183"/>
    <lineage>
        <taxon>Eukaryota</taxon>
        <taxon>Metazoa</taxon>
        <taxon>Spiralia</taxon>
        <taxon>Lophotrochozoa</taxon>
        <taxon>Platyhelminthes</taxon>
        <taxon>Trematoda</taxon>
        <taxon>Digenea</taxon>
        <taxon>Strigeidida</taxon>
        <taxon>Schistosomatoidea</taxon>
        <taxon>Schistosomatidae</taxon>
        <taxon>Schistosoma</taxon>
    </lineage>
</organism>
<sequence length="532" mass="62648">MVTCCTFNCVNNFIMRNCVPGRSIHLSRFEVNLKENEKEIKKLRQEVNDMQFRSNELLSENNQFSSNENFNIIKNLEQQVDSLREELKYETVLRSRIEEELSCAVSELRFYRTSTVADIAHQEKSEIESRCENFTINFLNEMRAQIYSNLSSFTQQNIPQLNLKKVRYNELIGFGKLRETANEFKRELIEICRRGESAIKSLGELRHKYSILQKQYNGSNQLTEDALHKVAELISLSQTLTNERDDAIQSRENAENELLQLQLVIDKLTEESGQRTREEIDKIEKKANENIENLLSELHHMEKCRLYISIYLERCQLAIQLEFHKTNNLGHHINDINSECKSALNANTAPGDLKPDCQLDTFRKRAIHAESLCDELKLRLETECNNKEKLVASKQMEIEQLNEKNKFLAERFEYTELQRQKKENHYNKQSEVLFNSELQLNSLKQQLEAVQKSAQVQITSIKQSMKMQEVEYKLKIETLEKVNKLTDENWRNLLNKQQILTSQWRKEAEELANQLEEQTSAFKTEIEKYQRK</sequence>
<dbReference type="GO" id="GO:0060271">
    <property type="term" value="P:cilium assembly"/>
    <property type="evidence" value="ECO:0007669"/>
    <property type="project" value="TreeGrafter"/>
</dbReference>
<feature type="coiled-coil region" evidence="1">
    <location>
        <begin position="384"/>
        <end position="453"/>
    </location>
</feature>
<keyword evidence="1" id="KW-0175">Coiled coil</keyword>
<name>A0A5K4F8N3_SCHMA</name>
<evidence type="ECO:0000313" key="2">
    <source>
        <dbReference type="WBParaSite" id="Smp_335570.2"/>
    </source>
</evidence>
<dbReference type="PANTHER" id="PTHR35970">
    <property type="entry name" value="SODIUM CHANNEL AND CLATHRIN LINKER 1"/>
    <property type="match status" value="1"/>
</dbReference>
<dbReference type="InParanoid" id="A0A5K4F8N3"/>
<dbReference type="AlphaFoldDB" id="A0A5K4F8N3"/>
<dbReference type="STRING" id="6183.A0A5K4F8N3"/>
<protein>
    <submittedName>
        <fullName evidence="2">Uncharacterized protein</fullName>
    </submittedName>
</protein>
<dbReference type="GO" id="GO:0005814">
    <property type="term" value="C:centriole"/>
    <property type="evidence" value="ECO:0007669"/>
    <property type="project" value="TreeGrafter"/>
</dbReference>
<accession>A0A5K4F8N3</accession>
<feature type="coiled-coil region" evidence="1">
    <location>
        <begin position="501"/>
        <end position="532"/>
    </location>
</feature>
<reference evidence="2" key="1">
    <citation type="submission" date="2019-11" db="UniProtKB">
        <authorList>
            <consortium name="WormBaseParasite"/>
        </authorList>
    </citation>
    <scope>IDENTIFICATION</scope>
    <source>
        <strain evidence="2">Puerto Rican</strain>
    </source>
</reference>
<evidence type="ECO:0000256" key="1">
    <source>
        <dbReference type="SAM" id="Coils"/>
    </source>
</evidence>
<proteinExistence type="predicted"/>
<dbReference type="InterPro" id="IPR038911">
    <property type="entry name" value="SCLT1"/>
</dbReference>